<keyword evidence="5 6" id="KW-0472">Membrane</keyword>
<dbReference type="SUPFAM" id="SSF103481">
    <property type="entry name" value="Multidrug resistance efflux transporter EmrE"/>
    <property type="match status" value="1"/>
</dbReference>
<keyword evidence="4 6" id="KW-1133">Transmembrane helix</keyword>
<dbReference type="InterPro" id="IPR037185">
    <property type="entry name" value="EmrE-like"/>
</dbReference>
<sequence length="362" mass="38791">MGVVEDVTLIGGLIAVQFIYAGNAELMSYSMSLGISPLTIVVFTSISTFLILFPAAFCFERTKWPKNFSLKFMMQIWFLSFGGLAFQFFFLKGINLTSPAMGTAMPNLAPGLIFIIAWTFGLERVNLSNKYSKLKIIGTLLCVLGALTMSIMQSISAPATKKEVTLLQSSSAPSKLLFDTKKIIGCIYLVISVLILSSSVVLQAFALGGFPAPMSLSAITSLFGGFMTAVFQKFQGDDLKSGLQLVSLGDIIGFSILAGGVSGISLSFNAWALKKRGPVFVSMFSPIGTVCSVIFSVFSVGDTVNIGSIGGMFLMFSGLYIVLWAKGKEGYADFGGDFAEKIETVGPLVYCDRAVGRVPDKE</sequence>
<dbReference type="GO" id="GO:0022857">
    <property type="term" value="F:transmembrane transporter activity"/>
    <property type="evidence" value="ECO:0007669"/>
    <property type="project" value="InterPro"/>
</dbReference>
<comment type="subcellular location">
    <subcellularLocation>
        <location evidence="1 6">Membrane</location>
        <topology evidence="1 6">Multi-pass membrane protein</topology>
    </subcellularLocation>
</comment>
<dbReference type="Proteomes" id="UP001157006">
    <property type="component" value="Chromosome 1L"/>
</dbReference>
<evidence type="ECO:0000313" key="9">
    <source>
        <dbReference type="Proteomes" id="UP001157006"/>
    </source>
</evidence>
<proteinExistence type="inferred from homology"/>
<dbReference type="InterPro" id="IPR000620">
    <property type="entry name" value="EamA_dom"/>
</dbReference>
<feature type="transmembrane region" description="Helical" evidence="6">
    <location>
        <begin position="103"/>
        <end position="122"/>
    </location>
</feature>
<dbReference type="Pfam" id="PF00892">
    <property type="entry name" value="EamA"/>
    <property type="match status" value="2"/>
</dbReference>
<comment type="similarity">
    <text evidence="2 6">Belongs to the drug/metabolite transporter (DMT) superfamily. Plant drug/metabolite exporter (P-DME) (TC 2.A.7.4) family.</text>
</comment>
<gene>
    <name evidence="8" type="ORF">VFH_I380160</name>
</gene>
<protein>
    <recommendedName>
        <fullName evidence="6">WAT1-related protein</fullName>
    </recommendedName>
</protein>
<feature type="transmembrane region" description="Helical" evidence="6">
    <location>
        <begin position="35"/>
        <end position="60"/>
    </location>
</feature>
<dbReference type="PANTHER" id="PTHR31218">
    <property type="entry name" value="WAT1-RELATED PROTEIN"/>
    <property type="match status" value="1"/>
</dbReference>
<accession>A0AAV0YYM8</accession>
<evidence type="ECO:0000256" key="3">
    <source>
        <dbReference type="ARBA" id="ARBA00022692"/>
    </source>
</evidence>
<keyword evidence="9" id="KW-1185">Reference proteome</keyword>
<evidence type="ECO:0000256" key="5">
    <source>
        <dbReference type="ARBA" id="ARBA00023136"/>
    </source>
</evidence>
<feature type="transmembrane region" description="Helical" evidence="6">
    <location>
        <begin position="306"/>
        <end position="325"/>
    </location>
</feature>
<dbReference type="InterPro" id="IPR030184">
    <property type="entry name" value="WAT1-related"/>
</dbReference>
<reference evidence="8 9" key="1">
    <citation type="submission" date="2023-01" db="EMBL/GenBank/DDBJ databases">
        <authorList>
            <person name="Kreplak J."/>
        </authorList>
    </citation>
    <scope>NUCLEOTIDE SEQUENCE [LARGE SCALE GENOMIC DNA]</scope>
</reference>
<evidence type="ECO:0000256" key="4">
    <source>
        <dbReference type="ARBA" id="ARBA00022989"/>
    </source>
</evidence>
<name>A0AAV0YYM8_VICFA</name>
<feature type="transmembrane region" description="Helical" evidence="6">
    <location>
        <begin position="251"/>
        <end position="272"/>
    </location>
</feature>
<evidence type="ECO:0000256" key="1">
    <source>
        <dbReference type="ARBA" id="ARBA00004141"/>
    </source>
</evidence>
<feature type="transmembrane region" description="Helical" evidence="6">
    <location>
        <begin position="182"/>
        <end position="202"/>
    </location>
</feature>
<evidence type="ECO:0000259" key="7">
    <source>
        <dbReference type="Pfam" id="PF00892"/>
    </source>
</evidence>
<evidence type="ECO:0000313" key="8">
    <source>
        <dbReference type="EMBL" id="CAI8589142.1"/>
    </source>
</evidence>
<evidence type="ECO:0000256" key="2">
    <source>
        <dbReference type="ARBA" id="ARBA00007635"/>
    </source>
</evidence>
<dbReference type="EMBL" id="OX451736">
    <property type="protein sequence ID" value="CAI8589142.1"/>
    <property type="molecule type" value="Genomic_DNA"/>
</dbReference>
<feature type="transmembrane region" description="Helical" evidence="6">
    <location>
        <begin position="279"/>
        <end position="300"/>
    </location>
</feature>
<feature type="transmembrane region" description="Helical" evidence="6">
    <location>
        <begin position="72"/>
        <end position="91"/>
    </location>
</feature>
<feature type="domain" description="EamA" evidence="7">
    <location>
        <begin position="13"/>
        <end position="150"/>
    </location>
</feature>
<evidence type="ECO:0000256" key="6">
    <source>
        <dbReference type="RuleBase" id="RU363077"/>
    </source>
</evidence>
<feature type="transmembrane region" description="Helical" evidence="6">
    <location>
        <begin position="134"/>
        <end position="155"/>
    </location>
</feature>
<keyword evidence="3 6" id="KW-0812">Transmembrane</keyword>
<feature type="domain" description="EamA" evidence="7">
    <location>
        <begin position="184"/>
        <end position="323"/>
    </location>
</feature>
<dbReference type="AlphaFoldDB" id="A0AAV0YYM8"/>
<organism evidence="8 9">
    <name type="scientific">Vicia faba</name>
    <name type="common">Broad bean</name>
    <name type="synonym">Faba vulgaris</name>
    <dbReference type="NCBI Taxonomy" id="3906"/>
    <lineage>
        <taxon>Eukaryota</taxon>
        <taxon>Viridiplantae</taxon>
        <taxon>Streptophyta</taxon>
        <taxon>Embryophyta</taxon>
        <taxon>Tracheophyta</taxon>
        <taxon>Spermatophyta</taxon>
        <taxon>Magnoliopsida</taxon>
        <taxon>eudicotyledons</taxon>
        <taxon>Gunneridae</taxon>
        <taxon>Pentapetalae</taxon>
        <taxon>rosids</taxon>
        <taxon>fabids</taxon>
        <taxon>Fabales</taxon>
        <taxon>Fabaceae</taxon>
        <taxon>Papilionoideae</taxon>
        <taxon>50 kb inversion clade</taxon>
        <taxon>NPAAA clade</taxon>
        <taxon>Hologalegina</taxon>
        <taxon>IRL clade</taxon>
        <taxon>Fabeae</taxon>
        <taxon>Vicia</taxon>
    </lineage>
</organism>
<dbReference type="GO" id="GO:0016020">
    <property type="term" value="C:membrane"/>
    <property type="evidence" value="ECO:0007669"/>
    <property type="project" value="UniProtKB-SubCell"/>
</dbReference>
<feature type="transmembrane region" description="Helical" evidence="6">
    <location>
        <begin position="214"/>
        <end position="231"/>
    </location>
</feature>